<keyword evidence="5 13" id="KW-0597">Phosphoprotein</keyword>
<feature type="modified residue" description="4-aspartylphosphate" evidence="13">
    <location>
        <position position="501"/>
    </location>
</feature>
<evidence type="ECO:0000256" key="8">
    <source>
        <dbReference type="ARBA" id="ARBA00022840"/>
    </source>
</evidence>
<comment type="subcellular location">
    <subcellularLocation>
        <location evidence="2">Cell membrane</location>
        <topology evidence="2">Multi-pass membrane protein</topology>
    </subcellularLocation>
</comment>
<dbReference type="SMART" id="SM00387">
    <property type="entry name" value="HATPase_c"/>
    <property type="match status" value="1"/>
</dbReference>
<dbReference type="Pfam" id="PF00512">
    <property type="entry name" value="HisKA"/>
    <property type="match status" value="1"/>
</dbReference>
<accession>A0ABU1XV48</accession>
<dbReference type="GO" id="GO:0004673">
    <property type="term" value="F:protein histidine kinase activity"/>
    <property type="evidence" value="ECO:0007669"/>
    <property type="project" value="UniProtKB-EC"/>
</dbReference>
<dbReference type="EMBL" id="JAVDWO010000004">
    <property type="protein sequence ID" value="MDR7192478.1"/>
    <property type="molecule type" value="Genomic_DNA"/>
</dbReference>
<reference evidence="18 19" key="1">
    <citation type="submission" date="2023-07" db="EMBL/GenBank/DDBJ databases">
        <title>Sorghum-associated microbial communities from plants grown in Nebraska, USA.</title>
        <authorList>
            <person name="Schachtman D."/>
        </authorList>
    </citation>
    <scope>NUCLEOTIDE SEQUENCE [LARGE SCALE GENOMIC DNA]</scope>
    <source>
        <strain evidence="18 19">4099</strain>
    </source>
</reference>
<dbReference type="Pfam" id="PF01627">
    <property type="entry name" value="Hpt"/>
    <property type="match status" value="1"/>
</dbReference>
<dbReference type="SUPFAM" id="SSF52172">
    <property type="entry name" value="CheY-like"/>
    <property type="match status" value="1"/>
</dbReference>
<evidence type="ECO:0000256" key="7">
    <source>
        <dbReference type="ARBA" id="ARBA00022741"/>
    </source>
</evidence>
<dbReference type="PROSITE" id="PS50110">
    <property type="entry name" value="RESPONSE_REGULATORY"/>
    <property type="match status" value="1"/>
</dbReference>
<dbReference type="Gene3D" id="1.20.120.160">
    <property type="entry name" value="HPT domain"/>
    <property type="match status" value="1"/>
</dbReference>
<keyword evidence="7" id="KW-0547">Nucleotide-binding</keyword>
<organism evidence="18 19">
    <name type="scientific">Luteimonas terrae</name>
    <dbReference type="NCBI Taxonomy" id="1530191"/>
    <lineage>
        <taxon>Bacteria</taxon>
        <taxon>Pseudomonadati</taxon>
        <taxon>Pseudomonadota</taxon>
        <taxon>Gammaproteobacteria</taxon>
        <taxon>Lysobacterales</taxon>
        <taxon>Lysobacteraceae</taxon>
        <taxon>Luteimonas</taxon>
    </lineage>
</organism>
<keyword evidence="10" id="KW-0902">Two-component regulatory system</keyword>
<dbReference type="PROSITE" id="PS50894">
    <property type="entry name" value="HPT"/>
    <property type="match status" value="1"/>
</dbReference>
<evidence type="ECO:0000259" key="17">
    <source>
        <dbReference type="PROSITE" id="PS50894"/>
    </source>
</evidence>
<dbReference type="InterPro" id="IPR003661">
    <property type="entry name" value="HisK_dim/P_dom"/>
</dbReference>
<feature type="transmembrane region" description="Helical" evidence="14">
    <location>
        <begin position="23"/>
        <end position="43"/>
    </location>
</feature>
<dbReference type="CDD" id="cd00082">
    <property type="entry name" value="HisKA"/>
    <property type="match status" value="1"/>
</dbReference>
<evidence type="ECO:0000259" key="16">
    <source>
        <dbReference type="PROSITE" id="PS50110"/>
    </source>
</evidence>
<dbReference type="SUPFAM" id="SSF47226">
    <property type="entry name" value="Histidine-containing phosphotransfer domain, HPT domain"/>
    <property type="match status" value="1"/>
</dbReference>
<evidence type="ECO:0000256" key="10">
    <source>
        <dbReference type="ARBA" id="ARBA00023012"/>
    </source>
</evidence>
<protein>
    <recommendedName>
        <fullName evidence="3">histidine kinase</fullName>
        <ecNumber evidence="3">2.7.13.3</ecNumber>
    </recommendedName>
</protein>
<evidence type="ECO:0000313" key="19">
    <source>
        <dbReference type="Proteomes" id="UP001256588"/>
    </source>
</evidence>
<dbReference type="InterPro" id="IPR036890">
    <property type="entry name" value="HATPase_C_sf"/>
</dbReference>
<keyword evidence="9 14" id="KW-1133">Transmembrane helix</keyword>
<dbReference type="SMART" id="SM00388">
    <property type="entry name" value="HisKA"/>
    <property type="match status" value="1"/>
</dbReference>
<dbReference type="InterPro" id="IPR036641">
    <property type="entry name" value="HPT_dom_sf"/>
</dbReference>
<feature type="transmembrane region" description="Helical" evidence="14">
    <location>
        <begin position="127"/>
        <end position="149"/>
    </location>
</feature>
<dbReference type="InterPro" id="IPR036097">
    <property type="entry name" value="HisK_dim/P_sf"/>
</dbReference>
<evidence type="ECO:0000259" key="15">
    <source>
        <dbReference type="PROSITE" id="PS50109"/>
    </source>
</evidence>
<dbReference type="EC" id="2.7.13.3" evidence="3"/>
<feature type="transmembrane region" description="Helical" evidence="14">
    <location>
        <begin position="55"/>
        <end position="74"/>
    </location>
</feature>
<feature type="domain" description="HPt" evidence="17">
    <location>
        <begin position="614"/>
        <end position="707"/>
    </location>
</feature>
<sequence>MNAAFGWLRARLSARQDSEHGQATVRLVMLVVIYAYLQLFVAGKPEVARELLLSEAYLAIEYAVALGIFVWLLWRPGVSHPRRVLGMVADYSLMGVGLFLLGDLLAWLYVVIMWVTVGNGLRFGPRYLYAAIGFAVVTFGTAVALTPYWQQNLSLALGLLVGLVAVPLYLSSLLRALTEATRAAKAASEAKSRFLANMSHEFRTPLNGIIGMSDLLVTTPLTAEQRDSAHVIQTSAKALQVLVDDVLDIFKIEAGKFRSSHADFSLPELVRGIQVMLMPSAHAKGLQFEAKVADGVPTLLHGDSNQLRQVLVNLLSNAIKFTDQGKVTLSIEAVPGEQVPSRVQLRFSVHDTGIGMPAEALAGIFDAFEQVDTGLGRRFGGTGLGTTIAKGLTEQMGGQIHVESRLGEGSHFWIEIPLGVVERDDAAPGLVSNVIPFDDPFVRHRARVEPMRILVADDQPANRMVLRRLLEKAGHRPHVVDDGDEVLMALEAQTFDAVITDLHMPGADGLDIIRQTRFMEAGSGRRTPFIVLTADATAEAREACVRAGAMAYLTKPIVIERMLEKLAEIALGGAAPSVAPVVPAAPTPVGRGGSGDGSVISQLILDELREMGLGEQFVQRFLGECSRDARKCLVDFEEAARVANWDGARDACHALKGAAGNMGAVRVADTASIGMGMRSEQLLKEWKGLLQTLVQQLDQALVALRDRGDLPRAGRPGSEKA</sequence>
<keyword evidence="4" id="KW-1003">Cell membrane</keyword>
<keyword evidence="19" id="KW-1185">Reference proteome</keyword>
<dbReference type="CDD" id="cd16922">
    <property type="entry name" value="HATPase_EvgS-ArcB-TorS-like"/>
    <property type="match status" value="1"/>
</dbReference>
<gene>
    <name evidence="18" type="ORF">J2W68_001192</name>
</gene>
<evidence type="ECO:0000256" key="9">
    <source>
        <dbReference type="ARBA" id="ARBA00022989"/>
    </source>
</evidence>
<dbReference type="InterPro" id="IPR005467">
    <property type="entry name" value="His_kinase_dom"/>
</dbReference>
<dbReference type="CDD" id="cd17546">
    <property type="entry name" value="REC_hyHK_CKI1_RcsC-like"/>
    <property type="match status" value="1"/>
</dbReference>
<evidence type="ECO:0000256" key="2">
    <source>
        <dbReference type="ARBA" id="ARBA00004651"/>
    </source>
</evidence>
<dbReference type="SMART" id="SM00448">
    <property type="entry name" value="REC"/>
    <property type="match status" value="1"/>
</dbReference>
<keyword evidence="18" id="KW-0418">Kinase</keyword>
<dbReference type="PANTHER" id="PTHR45339:SF1">
    <property type="entry name" value="HYBRID SIGNAL TRANSDUCTION HISTIDINE KINASE J"/>
    <property type="match status" value="1"/>
</dbReference>
<dbReference type="PRINTS" id="PR00344">
    <property type="entry name" value="BCTRLSENSOR"/>
</dbReference>
<name>A0ABU1XV48_9GAMM</name>
<feature type="domain" description="Response regulatory" evidence="16">
    <location>
        <begin position="452"/>
        <end position="570"/>
    </location>
</feature>
<feature type="modified residue" description="Phosphohistidine" evidence="12">
    <location>
        <position position="653"/>
    </location>
</feature>
<evidence type="ECO:0000256" key="5">
    <source>
        <dbReference type="ARBA" id="ARBA00022553"/>
    </source>
</evidence>
<dbReference type="PANTHER" id="PTHR45339">
    <property type="entry name" value="HYBRID SIGNAL TRANSDUCTION HISTIDINE KINASE J"/>
    <property type="match status" value="1"/>
</dbReference>
<keyword evidence="8" id="KW-0067">ATP-binding</keyword>
<evidence type="ECO:0000256" key="13">
    <source>
        <dbReference type="PROSITE-ProRule" id="PRU00169"/>
    </source>
</evidence>
<dbReference type="InterPro" id="IPR001789">
    <property type="entry name" value="Sig_transdc_resp-reg_receiver"/>
</dbReference>
<keyword evidence="6 14" id="KW-0812">Transmembrane</keyword>
<dbReference type="Pfam" id="PF00072">
    <property type="entry name" value="Response_reg"/>
    <property type="match status" value="1"/>
</dbReference>
<dbReference type="Gene3D" id="3.40.50.2300">
    <property type="match status" value="1"/>
</dbReference>
<proteinExistence type="predicted"/>
<keyword evidence="11 14" id="KW-0472">Membrane</keyword>
<dbReference type="InterPro" id="IPR011006">
    <property type="entry name" value="CheY-like_superfamily"/>
</dbReference>
<feature type="transmembrane region" description="Helical" evidence="14">
    <location>
        <begin position="155"/>
        <end position="177"/>
    </location>
</feature>
<keyword evidence="18" id="KW-0808">Transferase</keyword>
<evidence type="ECO:0000256" key="14">
    <source>
        <dbReference type="SAM" id="Phobius"/>
    </source>
</evidence>
<dbReference type="Gene3D" id="3.30.565.10">
    <property type="entry name" value="Histidine kinase-like ATPase, C-terminal domain"/>
    <property type="match status" value="1"/>
</dbReference>
<comment type="caution">
    <text evidence="18">The sequence shown here is derived from an EMBL/GenBank/DDBJ whole genome shotgun (WGS) entry which is preliminary data.</text>
</comment>
<evidence type="ECO:0000256" key="12">
    <source>
        <dbReference type="PROSITE-ProRule" id="PRU00110"/>
    </source>
</evidence>
<dbReference type="Pfam" id="PF02518">
    <property type="entry name" value="HATPase_c"/>
    <property type="match status" value="1"/>
</dbReference>
<feature type="transmembrane region" description="Helical" evidence="14">
    <location>
        <begin position="94"/>
        <end position="115"/>
    </location>
</feature>
<evidence type="ECO:0000256" key="3">
    <source>
        <dbReference type="ARBA" id="ARBA00012438"/>
    </source>
</evidence>
<dbReference type="Proteomes" id="UP001256588">
    <property type="component" value="Unassembled WGS sequence"/>
</dbReference>
<evidence type="ECO:0000256" key="4">
    <source>
        <dbReference type="ARBA" id="ARBA00022475"/>
    </source>
</evidence>
<dbReference type="InterPro" id="IPR003594">
    <property type="entry name" value="HATPase_dom"/>
</dbReference>
<feature type="domain" description="Histidine kinase" evidence="15">
    <location>
        <begin position="197"/>
        <end position="420"/>
    </location>
</feature>
<evidence type="ECO:0000256" key="6">
    <source>
        <dbReference type="ARBA" id="ARBA00022692"/>
    </source>
</evidence>
<evidence type="ECO:0000256" key="1">
    <source>
        <dbReference type="ARBA" id="ARBA00000085"/>
    </source>
</evidence>
<dbReference type="RefSeq" id="WP_310233595.1">
    <property type="nucleotide sequence ID" value="NZ_JAVDWO010000004.1"/>
</dbReference>
<comment type="catalytic activity">
    <reaction evidence="1">
        <text>ATP + protein L-histidine = ADP + protein N-phospho-L-histidine.</text>
        <dbReference type="EC" id="2.7.13.3"/>
    </reaction>
</comment>
<dbReference type="SUPFAM" id="SSF55874">
    <property type="entry name" value="ATPase domain of HSP90 chaperone/DNA topoisomerase II/histidine kinase"/>
    <property type="match status" value="1"/>
</dbReference>
<dbReference type="SUPFAM" id="SSF47384">
    <property type="entry name" value="Homodimeric domain of signal transducing histidine kinase"/>
    <property type="match status" value="1"/>
</dbReference>
<dbReference type="SMART" id="SM00073">
    <property type="entry name" value="HPT"/>
    <property type="match status" value="1"/>
</dbReference>
<dbReference type="InterPro" id="IPR004358">
    <property type="entry name" value="Sig_transdc_His_kin-like_C"/>
</dbReference>
<dbReference type="InterPro" id="IPR008207">
    <property type="entry name" value="Sig_transdc_His_kin_Hpt_dom"/>
</dbReference>
<dbReference type="PROSITE" id="PS50109">
    <property type="entry name" value="HIS_KIN"/>
    <property type="match status" value="1"/>
</dbReference>
<dbReference type="Gene3D" id="1.10.287.130">
    <property type="match status" value="1"/>
</dbReference>
<evidence type="ECO:0000313" key="18">
    <source>
        <dbReference type="EMBL" id="MDR7192478.1"/>
    </source>
</evidence>
<evidence type="ECO:0000256" key="11">
    <source>
        <dbReference type="ARBA" id="ARBA00023136"/>
    </source>
</evidence>